<dbReference type="RefSeq" id="WP_173634735.1">
    <property type="nucleotide sequence ID" value="NZ_CP054212.1"/>
</dbReference>
<accession>A0A6M8UAS3</accession>
<organism evidence="1 2">
    <name type="scientific">Paramixta manurensis</name>
    <dbReference type="NCBI Taxonomy" id="2740817"/>
    <lineage>
        <taxon>Bacteria</taxon>
        <taxon>Pseudomonadati</taxon>
        <taxon>Pseudomonadota</taxon>
        <taxon>Gammaproteobacteria</taxon>
        <taxon>Enterobacterales</taxon>
        <taxon>Erwiniaceae</taxon>
        <taxon>Paramixta</taxon>
    </lineage>
</organism>
<dbReference type="KEGG" id="pmak:PMPD1_2881"/>
<keyword evidence="2" id="KW-1185">Reference proteome</keyword>
<evidence type="ECO:0000313" key="2">
    <source>
        <dbReference type="Proteomes" id="UP000505325"/>
    </source>
</evidence>
<dbReference type="EMBL" id="CP054212">
    <property type="protein sequence ID" value="QKJ87818.1"/>
    <property type="molecule type" value="Genomic_DNA"/>
</dbReference>
<sequence>MDAKVIAEGIWDSLSSIPTSLYYGVKRTYISTGLLGSDRKTRNDYENERFFRMIKSLARNEEPLRRLVTIVITDFYNKLDGRGRETIHNKIGYGIGRLSGRMGGQIAVAQTIAALLIHRAKMAYAYKNFFRIASSFTINIALFQGVIEEAALASRRMQNHYPQTYDKVSPYGLDMIYFLVETPLKPYLDFINSHAMICKRVNDELFKIGQ</sequence>
<name>A0A6M8UAS3_9GAMM</name>
<protein>
    <submittedName>
        <fullName evidence="1">Uncharacterized protein</fullName>
    </submittedName>
</protein>
<reference evidence="1 2" key="1">
    <citation type="submission" date="2020-06" db="EMBL/GenBank/DDBJ databases">
        <title>Genome sequence of Paramixta manurensis strain PD-1.</title>
        <authorList>
            <person name="Lee C.W."/>
            <person name="Kim J."/>
        </authorList>
    </citation>
    <scope>NUCLEOTIDE SEQUENCE [LARGE SCALE GENOMIC DNA]</scope>
    <source>
        <strain evidence="1 2">PD-1</strain>
    </source>
</reference>
<proteinExistence type="predicted"/>
<evidence type="ECO:0000313" key="1">
    <source>
        <dbReference type="EMBL" id="QKJ87818.1"/>
    </source>
</evidence>
<dbReference type="Proteomes" id="UP000505325">
    <property type="component" value="Chromosome"/>
</dbReference>
<gene>
    <name evidence="1" type="ORF">PMPD1_2881</name>
</gene>
<dbReference type="AlphaFoldDB" id="A0A6M8UAS3"/>